<dbReference type="CDD" id="cd00067">
    <property type="entry name" value="GAL4"/>
    <property type="match status" value="1"/>
</dbReference>
<keyword evidence="5" id="KW-0539">Nucleus</keyword>
<keyword evidence="9" id="KW-1185">Reference proteome</keyword>
<keyword evidence="4" id="KW-0804">Transcription</keyword>
<dbReference type="GO" id="GO:0000435">
    <property type="term" value="P:positive regulation of transcription from RNA polymerase II promoter by galactose"/>
    <property type="evidence" value="ECO:0007669"/>
    <property type="project" value="TreeGrafter"/>
</dbReference>
<dbReference type="GO" id="GO:0006351">
    <property type="term" value="P:DNA-templated transcription"/>
    <property type="evidence" value="ECO:0007669"/>
    <property type="project" value="InterPro"/>
</dbReference>
<evidence type="ECO:0000256" key="1">
    <source>
        <dbReference type="ARBA" id="ARBA00022723"/>
    </source>
</evidence>
<dbReference type="SMART" id="SM00906">
    <property type="entry name" value="Fungal_trans"/>
    <property type="match status" value="1"/>
</dbReference>
<organism evidence="8 9">
    <name type="scientific">Aspergillus glaucus CBS 516.65</name>
    <dbReference type="NCBI Taxonomy" id="1160497"/>
    <lineage>
        <taxon>Eukaryota</taxon>
        <taxon>Fungi</taxon>
        <taxon>Dikarya</taxon>
        <taxon>Ascomycota</taxon>
        <taxon>Pezizomycotina</taxon>
        <taxon>Eurotiomycetes</taxon>
        <taxon>Eurotiomycetidae</taxon>
        <taxon>Eurotiales</taxon>
        <taxon>Aspergillaceae</taxon>
        <taxon>Aspergillus</taxon>
        <taxon>Aspergillus subgen. Aspergillus</taxon>
    </lineage>
</organism>
<dbReference type="PROSITE" id="PS50048">
    <property type="entry name" value="ZN2_CY6_FUNGAL_2"/>
    <property type="match status" value="1"/>
</dbReference>
<dbReference type="InterPro" id="IPR051127">
    <property type="entry name" value="Fungal_SecMet_Regulators"/>
</dbReference>
<dbReference type="VEuPathDB" id="FungiDB:ASPGLDRAFT_47333"/>
<evidence type="ECO:0000313" key="8">
    <source>
        <dbReference type="EMBL" id="OJJ84452.1"/>
    </source>
</evidence>
<dbReference type="InterPro" id="IPR007219">
    <property type="entry name" value="XnlR_reg_dom"/>
</dbReference>
<dbReference type="Gene3D" id="4.10.240.10">
    <property type="entry name" value="Zn(2)-C6 fungal-type DNA-binding domain"/>
    <property type="match status" value="1"/>
</dbReference>
<reference evidence="9" key="1">
    <citation type="journal article" date="2017" name="Genome Biol.">
        <title>Comparative genomics reveals high biological diversity and specific adaptations in the industrially and medically important fungal genus Aspergillus.</title>
        <authorList>
            <person name="de Vries R.P."/>
            <person name="Riley R."/>
            <person name="Wiebenga A."/>
            <person name="Aguilar-Osorio G."/>
            <person name="Amillis S."/>
            <person name="Uchima C.A."/>
            <person name="Anderluh G."/>
            <person name="Asadollahi M."/>
            <person name="Askin M."/>
            <person name="Barry K."/>
            <person name="Battaglia E."/>
            <person name="Bayram O."/>
            <person name="Benocci T."/>
            <person name="Braus-Stromeyer S.A."/>
            <person name="Caldana C."/>
            <person name="Canovas D."/>
            <person name="Cerqueira G.C."/>
            <person name="Chen F."/>
            <person name="Chen W."/>
            <person name="Choi C."/>
            <person name="Clum A."/>
            <person name="Dos Santos R.A."/>
            <person name="Damasio A.R."/>
            <person name="Diallinas G."/>
            <person name="Emri T."/>
            <person name="Fekete E."/>
            <person name="Flipphi M."/>
            <person name="Freyberg S."/>
            <person name="Gallo A."/>
            <person name="Gournas C."/>
            <person name="Habgood R."/>
            <person name="Hainaut M."/>
            <person name="Harispe M.L."/>
            <person name="Henrissat B."/>
            <person name="Hilden K.S."/>
            <person name="Hope R."/>
            <person name="Hossain A."/>
            <person name="Karabika E."/>
            <person name="Karaffa L."/>
            <person name="Karanyi Z."/>
            <person name="Krasevec N."/>
            <person name="Kuo A."/>
            <person name="Kusch H."/>
            <person name="LaButti K."/>
            <person name="Lagendijk E.L."/>
            <person name="Lapidus A."/>
            <person name="Levasseur A."/>
            <person name="Lindquist E."/>
            <person name="Lipzen A."/>
            <person name="Logrieco A.F."/>
            <person name="MacCabe A."/>
            <person name="Maekelae M.R."/>
            <person name="Malavazi I."/>
            <person name="Melin P."/>
            <person name="Meyer V."/>
            <person name="Mielnichuk N."/>
            <person name="Miskei M."/>
            <person name="Molnar A.P."/>
            <person name="Mule G."/>
            <person name="Ngan C.Y."/>
            <person name="Orejas M."/>
            <person name="Orosz E."/>
            <person name="Ouedraogo J.P."/>
            <person name="Overkamp K.M."/>
            <person name="Park H.-S."/>
            <person name="Perrone G."/>
            <person name="Piumi F."/>
            <person name="Punt P.J."/>
            <person name="Ram A.F."/>
            <person name="Ramon A."/>
            <person name="Rauscher S."/>
            <person name="Record E."/>
            <person name="Riano-Pachon D.M."/>
            <person name="Robert V."/>
            <person name="Roehrig J."/>
            <person name="Ruller R."/>
            <person name="Salamov A."/>
            <person name="Salih N.S."/>
            <person name="Samson R.A."/>
            <person name="Sandor E."/>
            <person name="Sanguinetti M."/>
            <person name="Schuetze T."/>
            <person name="Sepcic K."/>
            <person name="Shelest E."/>
            <person name="Sherlock G."/>
            <person name="Sophianopoulou V."/>
            <person name="Squina F.M."/>
            <person name="Sun H."/>
            <person name="Susca A."/>
            <person name="Todd R.B."/>
            <person name="Tsang A."/>
            <person name="Unkles S.E."/>
            <person name="van de Wiele N."/>
            <person name="van Rossen-Uffink D."/>
            <person name="Oliveira J.V."/>
            <person name="Vesth T.C."/>
            <person name="Visser J."/>
            <person name="Yu J.-H."/>
            <person name="Zhou M."/>
            <person name="Andersen M.R."/>
            <person name="Archer D.B."/>
            <person name="Baker S.E."/>
            <person name="Benoit I."/>
            <person name="Brakhage A.A."/>
            <person name="Braus G.H."/>
            <person name="Fischer R."/>
            <person name="Frisvad J.C."/>
            <person name="Goldman G.H."/>
            <person name="Houbraken J."/>
            <person name="Oakley B."/>
            <person name="Pocsi I."/>
            <person name="Scazzocchio C."/>
            <person name="Seiboth B."/>
            <person name="vanKuyk P.A."/>
            <person name="Wortman J."/>
            <person name="Dyer P.S."/>
            <person name="Grigoriev I.V."/>
        </authorList>
    </citation>
    <scope>NUCLEOTIDE SEQUENCE [LARGE SCALE GENOMIC DNA]</scope>
    <source>
        <strain evidence="9">CBS 516.65</strain>
    </source>
</reference>
<proteinExistence type="predicted"/>
<dbReference type="Proteomes" id="UP000184300">
    <property type="component" value="Unassembled WGS sequence"/>
</dbReference>
<protein>
    <recommendedName>
        <fullName evidence="7">Zn(2)-C6 fungal-type domain-containing protein</fullName>
    </recommendedName>
</protein>
<feature type="compositionally biased region" description="Basic and acidic residues" evidence="6">
    <location>
        <begin position="257"/>
        <end position="266"/>
    </location>
</feature>
<feature type="compositionally biased region" description="Polar residues" evidence="6">
    <location>
        <begin position="267"/>
        <end position="279"/>
    </location>
</feature>
<evidence type="ECO:0000313" key="9">
    <source>
        <dbReference type="Proteomes" id="UP000184300"/>
    </source>
</evidence>
<feature type="domain" description="Zn(2)-C6 fungal-type" evidence="7">
    <location>
        <begin position="21"/>
        <end position="50"/>
    </location>
</feature>
<dbReference type="PANTHER" id="PTHR47424:SF15">
    <property type="entry name" value="ZN(II)2CYS6 TRANSCRIPTION FACTOR (EUROFUNG)"/>
    <property type="match status" value="1"/>
</dbReference>
<dbReference type="PROSITE" id="PS00463">
    <property type="entry name" value="ZN2_CY6_FUNGAL_1"/>
    <property type="match status" value="1"/>
</dbReference>
<accession>A0A1L9VKP2</accession>
<dbReference type="InterPro" id="IPR001138">
    <property type="entry name" value="Zn2Cys6_DnaBD"/>
</dbReference>
<dbReference type="GO" id="GO:0005634">
    <property type="term" value="C:nucleus"/>
    <property type="evidence" value="ECO:0007669"/>
    <property type="project" value="TreeGrafter"/>
</dbReference>
<sequence>MDADPPRTRAIRRRPPRASRACETCRVRKTKCDQAQPCSYCAYHCLDCIYRNGANQDTSTPEKRQSRIRQIQQGRSSESRPSPWPEANQNTKPQERERQSRSPDTFLGDSRSPRISRGGESGSGLQRNAPTPITHGTDRNEDCIADTPLCDSASRDGLSGINMHTNGTEFYGNSSNLAFLGNLYARARRHAGRRTPNVSGDRYSNGDFQSTTGPSQPYTENTHKDSTKTTDRTQLSIVNLLYNPSYPSHSPSQSPWESEKDRDKTVQTDNPETPSNNIILGSGIAPVNQLPAESQLEIEKIFISSYFSNKHHIHPMLCKQSFLRRCEHEAFNIPRRHSFARGSSKFAGLYFAVVALGAINASPDETSLLDHYCTYTPDPRKPGAGGCSALDFANYYFGAAKRALGDVFESCSLESAQALMLLNVFCQNALRPHSCFMYSGMAVRTAVAIGLASGMSALPANMRKEGKRTWWCIYSHEVEMCCSSGRLDSMKDLDYYQVPLPTLKTTPGHSQDPDAEDNDVSMIPVMVALAQIMTEASHHLYHSNKRSMHERSRIAMDLDTRLLRWKDDLPGFLDVDAASLNDPEWAFKQKLVLRLRFYNTRILIHRPFLVASTSTSTSTSTEQIPYLNHIHICLTAARSSIQMQYESFLHRIYIRTWWYNTTYALYSSMILLHLILAGVPDIPEEELLKDVEKSLDIFESMGGVVVARRCAEMIREVLDVTRECLRRRGPSMARPQSQQQLQMQMQPTSPSSILGAGTGPPTAMANESPALQHLHYTNTNTLDNNYNFHSHPQTSITDLSPTSLDENFFFSLFGQEFQPDTRAEILANLVDPMILGDFAFGGGME</sequence>
<gene>
    <name evidence="8" type="ORF">ASPGLDRAFT_47333</name>
</gene>
<feature type="compositionally biased region" description="Polar residues" evidence="6">
    <location>
        <begin position="206"/>
        <end position="220"/>
    </location>
</feature>
<dbReference type="GO" id="GO:0008270">
    <property type="term" value="F:zinc ion binding"/>
    <property type="evidence" value="ECO:0007669"/>
    <property type="project" value="InterPro"/>
</dbReference>
<evidence type="ECO:0000256" key="6">
    <source>
        <dbReference type="SAM" id="MobiDB-lite"/>
    </source>
</evidence>
<evidence type="ECO:0000256" key="2">
    <source>
        <dbReference type="ARBA" id="ARBA00023015"/>
    </source>
</evidence>
<feature type="compositionally biased region" description="Basic and acidic residues" evidence="6">
    <location>
        <begin position="221"/>
        <end position="231"/>
    </location>
</feature>
<evidence type="ECO:0000256" key="3">
    <source>
        <dbReference type="ARBA" id="ARBA00023125"/>
    </source>
</evidence>
<dbReference type="Pfam" id="PF00172">
    <property type="entry name" value="Zn_clus"/>
    <property type="match status" value="1"/>
</dbReference>
<dbReference type="AlphaFoldDB" id="A0A1L9VKP2"/>
<dbReference type="CDD" id="cd12148">
    <property type="entry name" value="fungal_TF_MHR"/>
    <property type="match status" value="1"/>
</dbReference>
<feature type="region of interest" description="Disordered" evidence="6">
    <location>
        <begin position="54"/>
        <end position="142"/>
    </location>
</feature>
<dbReference type="SUPFAM" id="SSF57701">
    <property type="entry name" value="Zn2/Cys6 DNA-binding domain"/>
    <property type="match status" value="1"/>
</dbReference>
<feature type="compositionally biased region" description="Low complexity" evidence="6">
    <location>
        <begin position="244"/>
        <end position="255"/>
    </location>
</feature>
<dbReference type="RefSeq" id="XP_022401150.1">
    <property type="nucleotide sequence ID" value="XM_022546649.1"/>
</dbReference>
<dbReference type="EMBL" id="KV878897">
    <property type="protein sequence ID" value="OJJ84452.1"/>
    <property type="molecule type" value="Genomic_DNA"/>
</dbReference>
<dbReference type="GO" id="GO:0000981">
    <property type="term" value="F:DNA-binding transcription factor activity, RNA polymerase II-specific"/>
    <property type="evidence" value="ECO:0007669"/>
    <property type="project" value="InterPro"/>
</dbReference>
<dbReference type="PANTHER" id="PTHR47424">
    <property type="entry name" value="REGULATORY PROTEIN GAL4"/>
    <property type="match status" value="1"/>
</dbReference>
<keyword evidence="1" id="KW-0479">Metal-binding</keyword>
<feature type="compositionally biased region" description="Low complexity" evidence="6">
    <location>
        <begin position="68"/>
        <end position="81"/>
    </location>
</feature>
<name>A0A1L9VKP2_ASPGL</name>
<keyword evidence="3" id="KW-0238">DNA-binding</keyword>
<dbReference type="GeneID" id="34462910"/>
<evidence type="ECO:0000256" key="5">
    <source>
        <dbReference type="ARBA" id="ARBA00023242"/>
    </source>
</evidence>
<dbReference type="GO" id="GO:0000978">
    <property type="term" value="F:RNA polymerase II cis-regulatory region sequence-specific DNA binding"/>
    <property type="evidence" value="ECO:0007669"/>
    <property type="project" value="TreeGrafter"/>
</dbReference>
<dbReference type="Pfam" id="PF04082">
    <property type="entry name" value="Fungal_trans"/>
    <property type="match status" value="1"/>
</dbReference>
<dbReference type="SMART" id="SM00066">
    <property type="entry name" value="GAL4"/>
    <property type="match status" value="1"/>
</dbReference>
<dbReference type="OrthoDB" id="2571985at2759"/>
<dbReference type="STRING" id="1160497.A0A1L9VKP2"/>
<feature type="region of interest" description="Disordered" evidence="6">
    <location>
        <begin position="191"/>
        <end position="280"/>
    </location>
</feature>
<dbReference type="InterPro" id="IPR036864">
    <property type="entry name" value="Zn2-C6_fun-type_DNA-bd_sf"/>
</dbReference>
<evidence type="ECO:0000256" key="4">
    <source>
        <dbReference type="ARBA" id="ARBA00023163"/>
    </source>
</evidence>
<keyword evidence="2" id="KW-0805">Transcription regulation</keyword>
<evidence type="ECO:0000259" key="7">
    <source>
        <dbReference type="PROSITE" id="PS50048"/>
    </source>
</evidence>